<protein>
    <submittedName>
        <fullName evidence="1">Uncharacterized protein</fullName>
    </submittedName>
</protein>
<accession>A0A978CTC9</accession>
<sequence>MTVKIKCSYVAEGEPFTLGRPYEIYCADGGVFYIKDDNGHRFQYTREDEYKPAFDGLLQKLNEVWDSHFAECYEPEQGAEQDPEKAIKQEVHELLEKVTELVYNNQELFNIKLDDFITLVKLTEDTK</sequence>
<reference evidence="1" key="1">
    <citation type="submission" date="2022-09" db="EMBL/GenBank/DDBJ databases">
        <title>Characteristics of the novel Enterococcus vB_Efa29212_2e and vB_Efa29212_3e bacteriophages.</title>
        <authorList>
            <person name="Lach J."/>
            <person name="Moryl M."/>
        </authorList>
    </citation>
    <scope>NUCLEOTIDE SEQUENCE</scope>
</reference>
<evidence type="ECO:0000313" key="1">
    <source>
        <dbReference type="EMBL" id="UYB00754.1"/>
    </source>
</evidence>
<proteinExistence type="predicted"/>
<gene>
    <name evidence="1" type="ORF">GMNKNHGO_00127</name>
</gene>
<organism evidence="1">
    <name type="scientific">Enterococcus phage vB_Efa29212_3e</name>
    <dbReference type="NCBI Taxonomy" id="2982224"/>
    <lineage>
        <taxon>Viruses</taxon>
        <taxon>Duplodnaviria</taxon>
        <taxon>Heunggongvirae</taxon>
        <taxon>Uroviricota</taxon>
        <taxon>Caudoviricetes</taxon>
        <taxon>Herelleviridae</taxon>
        <taxon>Brockvirinae</taxon>
        <taxon>Kochikohdavirus</taxon>
    </lineage>
</organism>
<name>A0A978CTC9_9CAUD</name>
<dbReference type="EMBL" id="OP559178">
    <property type="protein sequence ID" value="UYB00754.1"/>
    <property type="molecule type" value="Genomic_DNA"/>
</dbReference>